<dbReference type="SUPFAM" id="SSF48403">
    <property type="entry name" value="Ankyrin repeat"/>
    <property type="match status" value="1"/>
</dbReference>
<evidence type="ECO:0000313" key="2">
    <source>
        <dbReference type="Proteomes" id="UP001237642"/>
    </source>
</evidence>
<name>A0AAD8IS02_9APIA</name>
<keyword evidence="2" id="KW-1185">Reference proteome</keyword>
<dbReference type="EMBL" id="JAUIZM010000004">
    <property type="protein sequence ID" value="KAK1390770.1"/>
    <property type="molecule type" value="Genomic_DNA"/>
</dbReference>
<sequence length="232" mass="26020">MPEANDTTQQQMMDLELLEATKPAADTRSFVLSLHPFHNLITCKNHKAVEAGNIEYVNNILSERSVYIHLLDEQLTKGKSLLHAAIIGRNIDILQKFMEKKPMLIMGTGKEDTRLKRLLDVKRIRSSGMRIGGLPFIMQLQIIFWWELVSYLTMPGSVNEDNQKVLHVAAMYGKDCCEGVEESASFLSDHMSKDGSRLQLISSNGPEPSTNMLAKPRCSVYAHSNIMSILSG</sequence>
<accession>A0AAD8IS02</accession>
<comment type="caution">
    <text evidence="1">The sequence shown here is derived from an EMBL/GenBank/DDBJ whole genome shotgun (WGS) entry which is preliminary data.</text>
</comment>
<proteinExistence type="predicted"/>
<dbReference type="Proteomes" id="UP001237642">
    <property type="component" value="Unassembled WGS sequence"/>
</dbReference>
<dbReference type="InterPro" id="IPR036770">
    <property type="entry name" value="Ankyrin_rpt-contain_sf"/>
</dbReference>
<reference evidence="1" key="2">
    <citation type="submission" date="2023-05" db="EMBL/GenBank/DDBJ databases">
        <authorList>
            <person name="Schelkunov M.I."/>
        </authorList>
    </citation>
    <scope>NUCLEOTIDE SEQUENCE</scope>
    <source>
        <strain evidence="1">Hsosn_3</strain>
        <tissue evidence="1">Leaf</tissue>
    </source>
</reference>
<gene>
    <name evidence="1" type="ORF">POM88_018948</name>
</gene>
<dbReference type="AlphaFoldDB" id="A0AAD8IS02"/>
<dbReference type="Gene3D" id="1.25.40.20">
    <property type="entry name" value="Ankyrin repeat-containing domain"/>
    <property type="match status" value="1"/>
</dbReference>
<protein>
    <submittedName>
        <fullName evidence="1">Uncharacterized protein</fullName>
    </submittedName>
</protein>
<evidence type="ECO:0000313" key="1">
    <source>
        <dbReference type="EMBL" id="KAK1390770.1"/>
    </source>
</evidence>
<organism evidence="1 2">
    <name type="scientific">Heracleum sosnowskyi</name>
    <dbReference type="NCBI Taxonomy" id="360622"/>
    <lineage>
        <taxon>Eukaryota</taxon>
        <taxon>Viridiplantae</taxon>
        <taxon>Streptophyta</taxon>
        <taxon>Embryophyta</taxon>
        <taxon>Tracheophyta</taxon>
        <taxon>Spermatophyta</taxon>
        <taxon>Magnoliopsida</taxon>
        <taxon>eudicotyledons</taxon>
        <taxon>Gunneridae</taxon>
        <taxon>Pentapetalae</taxon>
        <taxon>asterids</taxon>
        <taxon>campanulids</taxon>
        <taxon>Apiales</taxon>
        <taxon>Apiaceae</taxon>
        <taxon>Apioideae</taxon>
        <taxon>apioid superclade</taxon>
        <taxon>Tordylieae</taxon>
        <taxon>Tordyliinae</taxon>
        <taxon>Heracleum</taxon>
    </lineage>
</organism>
<reference evidence="1" key="1">
    <citation type="submission" date="2023-02" db="EMBL/GenBank/DDBJ databases">
        <title>Genome of toxic invasive species Heracleum sosnowskyi carries increased number of genes despite the absence of recent whole-genome duplications.</title>
        <authorList>
            <person name="Schelkunov M."/>
            <person name="Shtratnikova V."/>
            <person name="Makarenko M."/>
            <person name="Klepikova A."/>
            <person name="Omelchenko D."/>
            <person name="Novikova G."/>
            <person name="Obukhova E."/>
            <person name="Bogdanov V."/>
            <person name="Penin A."/>
            <person name="Logacheva M."/>
        </authorList>
    </citation>
    <scope>NUCLEOTIDE SEQUENCE</scope>
    <source>
        <strain evidence="1">Hsosn_3</strain>
        <tissue evidence="1">Leaf</tissue>
    </source>
</reference>